<dbReference type="Proteomes" id="UP000199053">
    <property type="component" value="Unassembled WGS sequence"/>
</dbReference>
<organism evidence="1 2">
    <name type="scientific">Maridesulfovibrio ferrireducens</name>
    <dbReference type="NCBI Taxonomy" id="246191"/>
    <lineage>
        <taxon>Bacteria</taxon>
        <taxon>Pseudomonadati</taxon>
        <taxon>Thermodesulfobacteriota</taxon>
        <taxon>Desulfovibrionia</taxon>
        <taxon>Desulfovibrionales</taxon>
        <taxon>Desulfovibrionaceae</taxon>
        <taxon>Maridesulfovibrio</taxon>
    </lineage>
</organism>
<name>A0A1G9B893_9BACT</name>
<dbReference type="AlphaFoldDB" id="A0A1G9B893"/>
<sequence>MTDQKANNPEESWKEMIEEFGDDHSPLGPKLSKAFTEDSYSLMWHISWFKFAGKMIGEKGKTLVFDPLEGLGAWTVACETKDVIAVLPVIDSYEKIRADWPSENIIFEKNAEILLSADKLFAGVVCFDITEHKSRTEWDSFFEDGSRIVVDGGIVIAGGRGDGLAQILKETASANFKHVFMFGQGQSHPCISPADAVIVLAC</sequence>
<keyword evidence="2" id="KW-1185">Reference proteome</keyword>
<evidence type="ECO:0008006" key="3">
    <source>
        <dbReference type="Google" id="ProtNLM"/>
    </source>
</evidence>
<gene>
    <name evidence="1" type="ORF">SAMN05660337_0174</name>
</gene>
<accession>A0A1G9B893</accession>
<evidence type="ECO:0000313" key="2">
    <source>
        <dbReference type="Proteomes" id="UP000199053"/>
    </source>
</evidence>
<dbReference type="EMBL" id="FNGA01000001">
    <property type="protein sequence ID" value="SDK35075.1"/>
    <property type="molecule type" value="Genomic_DNA"/>
</dbReference>
<reference evidence="2" key="1">
    <citation type="submission" date="2016-10" db="EMBL/GenBank/DDBJ databases">
        <authorList>
            <person name="Varghese N."/>
            <person name="Submissions S."/>
        </authorList>
    </citation>
    <scope>NUCLEOTIDE SEQUENCE [LARGE SCALE GENOMIC DNA]</scope>
    <source>
        <strain evidence="2">DSM 16995</strain>
    </source>
</reference>
<protein>
    <recommendedName>
        <fullName evidence="3">Methyltransferase domain-containing protein</fullName>
    </recommendedName>
</protein>
<dbReference type="OrthoDB" id="5454752at2"/>
<evidence type="ECO:0000313" key="1">
    <source>
        <dbReference type="EMBL" id="SDK35075.1"/>
    </source>
</evidence>
<proteinExistence type="predicted"/>
<dbReference type="STRING" id="246191.SAMN05660337_0174"/>
<dbReference type="RefSeq" id="WP_092158766.1">
    <property type="nucleotide sequence ID" value="NZ_FNGA01000001.1"/>
</dbReference>